<organism evidence="2 3">
    <name type="scientific">Caenorhabditis nigoni</name>
    <dbReference type="NCBI Taxonomy" id="1611254"/>
    <lineage>
        <taxon>Eukaryota</taxon>
        <taxon>Metazoa</taxon>
        <taxon>Ecdysozoa</taxon>
        <taxon>Nematoda</taxon>
        <taxon>Chromadorea</taxon>
        <taxon>Rhabditida</taxon>
        <taxon>Rhabditina</taxon>
        <taxon>Rhabditomorpha</taxon>
        <taxon>Rhabditoidea</taxon>
        <taxon>Rhabditidae</taxon>
        <taxon>Peloderinae</taxon>
        <taxon>Caenorhabditis</taxon>
    </lineage>
</organism>
<comment type="caution">
    <text evidence="2">The sequence shown here is derived from an EMBL/GenBank/DDBJ whole genome shotgun (WGS) entry which is preliminary data.</text>
</comment>
<dbReference type="OrthoDB" id="5812243at2759"/>
<dbReference type="Proteomes" id="UP000230233">
    <property type="component" value="Chromosome III"/>
</dbReference>
<feature type="coiled-coil region" evidence="1">
    <location>
        <begin position="1"/>
        <end position="36"/>
    </location>
</feature>
<gene>
    <name evidence="2" type="primary">Cni-M03C11.6</name>
    <name evidence="2" type="synonym">Cnig_chr_III.g9578</name>
    <name evidence="2" type="ORF">B9Z55_009578</name>
</gene>
<dbReference type="AlphaFoldDB" id="A0A2G5USN1"/>
<reference evidence="3" key="1">
    <citation type="submission" date="2017-10" db="EMBL/GenBank/DDBJ databases">
        <title>Rapid genome shrinkage in a self-fertile nematode reveals novel sperm competition proteins.</title>
        <authorList>
            <person name="Yin D."/>
            <person name="Schwarz E.M."/>
            <person name="Thomas C.G."/>
            <person name="Felde R.L."/>
            <person name="Korf I.F."/>
            <person name="Cutter A.D."/>
            <person name="Schartner C.M."/>
            <person name="Ralston E.J."/>
            <person name="Meyer B.J."/>
            <person name="Haag E.S."/>
        </authorList>
    </citation>
    <scope>NUCLEOTIDE SEQUENCE [LARGE SCALE GENOMIC DNA]</scope>
    <source>
        <strain evidence="3">JU1422</strain>
    </source>
</reference>
<accession>A0A2G5USN1</accession>
<dbReference type="EMBL" id="PDUG01000003">
    <property type="protein sequence ID" value="PIC42529.1"/>
    <property type="molecule type" value="Genomic_DNA"/>
</dbReference>
<protein>
    <submittedName>
        <fullName evidence="2">Uncharacterized protein</fullName>
    </submittedName>
</protein>
<evidence type="ECO:0000313" key="3">
    <source>
        <dbReference type="Proteomes" id="UP000230233"/>
    </source>
</evidence>
<sequence length="298" mass="34139">MDEDEEKLEEAVKLMENQLKAKKAILQEVLETVETEKDKKTSTKRRKYIRDILNCEVTFPSTANDIFSIDPIDSFRFEHHVVARFSIRSHVSEGDLLVTVTSCASSVRWILFDTESSTEPCSVIGSNNSGILCVVIPFSDLFQDDKLFLNIHGKITQKMSKIFTFPFYSIIEKNQNPTAPREAVTSASLSLSEASEEFDLRSIEFMDEKKAIRLVQSIFLLFSQLEIENADFEFSTFRRHFPGFLENDFDTWRLYVGTDRFDGVLVYTKTEDDSTKNLVIGRTASTCFKFMNALNAKC</sequence>
<keyword evidence="3" id="KW-1185">Reference proteome</keyword>
<proteinExistence type="predicted"/>
<evidence type="ECO:0000256" key="1">
    <source>
        <dbReference type="SAM" id="Coils"/>
    </source>
</evidence>
<evidence type="ECO:0000313" key="2">
    <source>
        <dbReference type="EMBL" id="PIC42529.1"/>
    </source>
</evidence>
<name>A0A2G5USN1_9PELO</name>
<keyword evidence="1" id="KW-0175">Coiled coil</keyword>